<feature type="domain" description="Endoribonuclease YicC-like N-terminal" evidence="7">
    <location>
        <begin position="1"/>
        <end position="154"/>
    </location>
</feature>
<keyword evidence="3" id="KW-0255">Endonuclease</keyword>
<accession>A0A2K1NWS8</accession>
<dbReference type="Proteomes" id="UP000236434">
    <property type="component" value="Unassembled WGS sequence"/>
</dbReference>
<dbReference type="Pfam" id="PF03755">
    <property type="entry name" value="YicC-like_N"/>
    <property type="match status" value="1"/>
</dbReference>
<evidence type="ECO:0000313" key="10">
    <source>
        <dbReference type="Proteomes" id="UP000236434"/>
    </source>
</evidence>
<dbReference type="InterPro" id="IPR005229">
    <property type="entry name" value="YicC/YloC-like"/>
</dbReference>
<proteinExistence type="inferred from homology"/>
<keyword evidence="2" id="KW-0540">Nuclease</keyword>
<dbReference type="PANTHER" id="PTHR30636">
    <property type="entry name" value="UPF0701 PROTEIN YICC"/>
    <property type="match status" value="1"/>
</dbReference>
<sequence>MRSMTGYGRITKNIGDYSYNVEIKSLNSKNLNINTSISPLFSPLELHIQNLVKKYFKRGTLRISVDIKLLKTDNIIDVDLGLSKAYYNALNNLINELHLADDVNLEDLLKFKDIVKISIDEKTIDDIWEGMKEVLKEVIETVLRYQKEEGKDLKDFLNGYLNELEDIVIKIEENAHQIKEKYREQLKHNINSLISNIDNIDENRLEMEIVLLAERADISEEMDRLKSHIRRFKNFLENENNNDSIGQELDFICQEMHREFNTIASKSKILEITNLSLEGRTLVNKIREQAQNIH</sequence>
<comment type="cofactor">
    <cofactor evidence="1">
        <name>a divalent metal cation</name>
        <dbReference type="ChEBI" id="CHEBI:60240"/>
    </cofactor>
</comment>
<evidence type="ECO:0000256" key="4">
    <source>
        <dbReference type="ARBA" id="ARBA00022801"/>
    </source>
</evidence>
<evidence type="ECO:0000259" key="8">
    <source>
        <dbReference type="Pfam" id="PF08340"/>
    </source>
</evidence>
<dbReference type="AlphaFoldDB" id="A0A2K1NWS8"/>
<dbReference type="NCBIfam" id="TIGR00255">
    <property type="entry name" value="YicC/YloC family endoribonuclease"/>
    <property type="match status" value="1"/>
</dbReference>
<dbReference type="GO" id="GO:0004521">
    <property type="term" value="F:RNA endonuclease activity"/>
    <property type="evidence" value="ECO:0007669"/>
    <property type="project" value="InterPro"/>
</dbReference>
<evidence type="ECO:0000313" key="9">
    <source>
        <dbReference type="EMBL" id="PNR94985.1"/>
    </source>
</evidence>
<feature type="coiled-coil region" evidence="6">
    <location>
        <begin position="161"/>
        <end position="203"/>
    </location>
</feature>
<dbReference type="PANTHER" id="PTHR30636:SF3">
    <property type="entry name" value="UPF0701 PROTEIN YICC"/>
    <property type="match status" value="1"/>
</dbReference>
<name>A0A2K1NWS8_9BACT</name>
<evidence type="ECO:0000256" key="1">
    <source>
        <dbReference type="ARBA" id="ARBA00001968"/>
    </source>
</evidence>
<evidence type="ECO:0000256" key="6">
    <source>
        <dbReference type="SAM" id="Coils"/>
    </source>
</evidence>
<evidence type="ECO:0000259" key="7">
    <source>
        <dbReference type="Pfam" id="PF03755"/>
    </source>
</evidence>
<dbReference type="EMBL" id="AZRL01000022">
    <property type="protein sequence ID" value="PNR94985.1"/>
    <property type="molecule type" value="Genomic_DNA"/>
</dbReference>
<dbReference type="InterPro" id="IPR013551">
    <property type="entry name" value="YicC-like_C"/>
</dbReference>
<protein>
    <recommendedName>
        <fullName evidence="11">YicC family protein</fullName>
    </recommendedName>
</protein>
<evidence type="ECO:0000256" key="3">
    <source>
        <dbReference type="ARBA" id="ARBA00022759"/>
    </source>
</evidence>
<comment type="caution">
    <text evidence="9">The sequence shown here is derived from an EMBL/GenBank/DDBJ whole genome shotgun (WGS) entry which is preliminary data.</text>
</comment>
<comment type="similarity">
    <text evidence="5">Belongs to the YicC/YloC family.</text>
</comment>
<evidence type="ECO:0008006" key="11">
    <source>
        <dbReference type="Google" id="ProtNLM"/>
    </source>
</evidence>
<dbReference type="OrthoDB" id="9771229at2"/>
<reference evidence="9 10" key="1">
    <citation type="submission" date="2013-12" db="EMBL/GenBank/DDBJ databases">
        <title>Comparative genomics of Petrotoga isolates.</title>
        <authorList>
            <person name="Nesbo C.L."/>
            <person name="Charchuk R."/>
            <person name="Chow K."/>
        </authorList>
    </citation>
    <scope>NUCLEOTIDE SEQUENCE [LARGE SCALE GENOMIC DNA]</scope>
    <source>
        <strain evidence="9 10">DSM 13574</strain>
    </source>
</reference>
<evidence type="ECO:0000256" key="2">
    <source>
        <dbReference type="ARBA" id="ARBA00022722"/>
    </source>
</evidence>
<dbReference type="RefSeq" id="WP_103067628.1">
    <property type="nucleotide sequence ID" value="NZ_AZRL01000022.1"/>
</dbReference>
<dbReference type="GO" id="GO:0016787">
    <property type="term" value="F:hydrolase activity"/>
    <property type="evidence" value="ECO:0007669"/>
    <property type="project" value="UniProtKB-KW"/>
</dbReference>
<keyword evidence="4" id="KW-0378">Hydrolase</keyword>
<organism evidence="9 10">
    <name type="scientific">Petrotoga olearia DSM 13574</name>
    <dbReference type="NCBI Taxonomy" id="1122955"/>
    <lineage>
        <taxon>Bacteria</taxon>
        <taxon>Thermotogati</taxon>
        <taxon>Thermotogota</taxon>
        <taxon>Thermotogae</taxon>
        <taxon>Petrotogales</taxon>
        <taxon>Petrotogaceae</taxon>
        <taxon>Petrotoga</taxon>
    </lineage>
</organism>
<dbReference type="Pfam" id="PF08340">
    <property type="entry name" value="YicC-like_C"/>
    <property type="match status" value="1"/>
</dbReference>
<keyword evidence="6" id="KW-0175">Coiled coil</keyword>
<dbReference type="InterPro" id="IPR013527">
    <property type="entry name" value="YicC-like_N"/>
</dbReference>
<evidence type="ECO:0000256" key="5">
    <source>
        <dbReference type="ARBA" id="ARBA00035648"/>
    </source>
</evidence>
<gene>
    <name evidence="9" type="ORF">X929_08920</name>
</gene>
<feature type="domain" description="Endoribonuclease YicC-like C-terminal" evidence="8">
    <location>
        <begin position="171"/>
        <end position="293"/>
    </location>
</feature>